<evidence type="ECO:0000256" key="2">
    <source>
        <dbReference type="ARBA" id="ARBA00022614"/>
    </source>
</evidence>
<dbReference type="GO" id="GO:0006952">
    <property type="term" value="P:defense response"/>
    <property type="evidence" value="ECO:0007669"/>
    <property type="project" value="InterPro"/>
</dbReference>
<dbReference type="InterPro" id="IPR002182">
    <property type="entry name" value="NB-ARC"/>
</dbReference>
<dbReference type="InterPro" id="IPR044974">
    <property type="entry name" value="Disease_R_plants"/>
</dbReference>
<dbReference type="GO" id="GO:0043531">
    <property type="term" value="F:ADP binding"/>
    <property type="evidence" value="ECO:0007669"/>
    <property type="project" value="InterPro"/>
</dbReference>
<keyword evidence="2" id="KW-0433">Leucine-rich repeat</keyword>
<evidence type="ECO:0000313" key="7">
    <source>
        <dbReference type="EnsemblPlants" id="PGSC0003DMT400020003"/>
    </source>
</evidence>
<dbReference type="Pfam" id="PF23099">
    <property type="entry name" value="UTP20_C"/>
    <property type="match status" value="1"/>
</dbReference>
<dbReference type="InterPro" id="IPR057525">
    <property type="entry name" value="UTP20_C"/>
</dbReference>
<dbReference type="Proteomes" id="UP000011115">
    <property type="component" value="Unassembled WGS sequence"/>
</dbReference>
<dbReference type="PANTHER" id="PTHR11017">
    <property type="entry name" value="LEUCINE-RICH REPEAT-CONTAINING PROTEIN"/>
    <property type="match status" value="1"/>
</dbReference>
<accession>M1ACW4</accession>
<dbReference type="Gramene" id="PGSC0003DMT400020003">
    <property type="protein sequence ID" value="PGSC0003DMT400020003"/>
    <property type="gene ID" value="PGSC0003DMG400007742"/>
</dbReference>
<keyword evidence="8" id="KW-1185">Reference proteome</keyword>
<keyword evidence="4" id="KW-0472">Membrane</keyword>
<reference evidence="8" key="1">
    <citation type="journal article" date="2011" name="Nature">
        <title>Genome sequence and analysis of the tuber crop potato.</title>
        <authorList>
            <consortium name="The Potato Genome Sequencing Consortium"/>
        </authorList>
    </citation>
    <scope>NUCLEOTIDE SEQUENCE [LARGE SCALE GENOMIC DNA]</scope>
    <source>
        <strain evidence="8">cv. DM1-3 516 R44</strain>
    </source>
</reference>
<dbReference type="EnsemblPlants" id="PGSC0003DMT400020003">
    <property type="protein sequence ID" value="PGSC0003DMT400020003"/>
    <property type="gene ID" value="PGSC0003DMG400007742"/>
</dbReference>
<proteinExistence type="predicted"/>
<dbReference type="Pfam" id="PF00931">
    <property type="entry name" value="NB-ARC"/>
    <property type="match status" value="1"/>
</dbReference>
<dbReference type="GO" id="GO:0016020">
    <property type="term" value="C:membrane"/>
    <property type="evidence" value="ECO:0007669"/>
    <property type="project" value="UniProtKB-SubCell"/>
</dbReference>
<dbReference type="InterPro" id="IPR032675">
    <property type="entry name" value="LRR_dom_sf"/>
</dbReference>
<sequence>MIIQDMKKEVNHTPLHVASYPIGVDSRTKPIKSLLQNGHIDEVHMVGIYGVGGIGKTTLAKDIYNRLFRDVHFDGSCFLSDVRLLEKKGLERVQEKLLNILFKTEEYKVRTVAEGINLIKRKLGSKKSFSTSRLCWGGERHNQIFSGLPLALVTLGSHLRWESIENWRRKFKRLKEIPRDDIQKTLKKTKILNACGFHTECEIATLVQKQLLQGVLGGCGSGNVQVMRLDEPGELEGVELSTDAFKKMKKLRVLIINGLRIHGDLWHFPKELKWLSWQRCHLKYIPPNFPAANLVVLNMEGSAIEEFGLNFQCCPRLKELNLSWCSALKKTPNFNGATNLETLKLQDDVKQLAEGVRGSISNVIGTHIFVQIYSHIRKNIKSKRDKRKQEEKVIAVVNPMRNAKRKLRIAEKHKAHKKRKMMSMKMDVVECVLL</sequence>
<evidence type="ECO:0000259" key="6">
    <source>
        <dbReference type="Pfam" id="PF23099"/>
    </source>
</evidence>
<dbReference type="AlphaFoldDB" id="M1ACW4"/>
<evidence type="ECO:0000259" key="5">
    <source>
        <dbReference type="Pfam" id="PF00931"/>
    </source>
</evidence>
<feature type="domain" description="U3 small nucleolar RNA-associated protein 20 C-terminal" evidence="6">
    <location>
        <begin position="346"/>
        <end position="421"/>
    </location>
</feature>
<comment type="subcellular location">
    <subcellularLocation>
        <location evidence="1">Membrane</location>
        <topology evidence="1">Peripheral membrane protein</topology>
    </subcellularLocation>
</comment>
<evidence type="ECO:0000256" key="4">
    <source>
        <dbReference type="ARBA" id="ARBA00023136"/>
    </source>
</evidence>
<evidence type="ECO:0000256" key="1">
    <source>
        <dbReference type="ARBA" id="ARBA00004170"/>
    </source>
</evidence>
<dbReference type="PaxDb" id="4113-PGSC0003DMT400020003"/>
<protein>
    <submittedName>
        <fullName evidence="7">NBS-coding resistance gene protein</fullName>
    </submittedName>
</protein>
<dbReference type="PANTHER" id="PTHR11017:SF479">
    <property type="entry name" value="DISEASE RESISTANCE PROTEIN (TIR-NBS-LRR CLASS) FAMILY"/>
    <property type="match status" value="1"/>
</dbReference>
<dbReference type="OMA" id="MANERNW"/>
<dbReference type="Gene3D" id="3.80.10.10">
    <property type="entry name" value="Ribonuclease Inhibitor"/>
    <property type="match status" value="1"/>
</dbReference>
<evidence type="ECO:0000256" key="3">
    <source>
        <dbReference type="ARBA" id="ARBA00023054"/>
    </source>
</evidence>
<dbReference type="PRINTS" id="PR00364">
    <property type="entry name" value="DISEASERSIST"/>
</dbReference>
<dbReference type="HOGENOM" id="CLU_632246_0_0_1"/>
<dbReference type="InterPro" id="IPR027417">
    <property type="entry name" value="P-loop_NTPase"/>
</dbReference>
<dbReference type="SUPFAM" id="SSF52540">
    <property type="entry name" value="P-loop containing nucleoside triphosphate hydrolases"/>
    <property type="match status" value="1"/>
</dbReference>
<name>M1ACW4_SOLTU</name>
<dbReference type="Gene3D" id="3.40.50.300">
    <property type="entry name" value="P-loop containing nucleotide triphosphate hydrolases"/>
    <property type="match status" value="1"/>
</dbReference>
<organism evidence="7 8">
    <name type="scientific">Solanum tuberosum</name>
    <name type="common">Potato</name>
    <dbReference type="NCBI Taxonomy" id="4113"/>
    <lineage>
        <taxon>Eukaryota</taxon>
        <taxon>Viridiplantae</taxon>
        <taxon>Streptophyta</taxon>
        <taxon>Embryophyta</taxon>
        <taxon>Tracheophyta</taxon>
        <taxon>Spermatophyta</taxon>
        <taxon>Magnoliopsida</taxon>
        <taxon>eudicotyledons</taxon>
        <taxon>Gunneridae</taxon>
        <taxon>Pentapetalae</taxon>
        <taxon>asterids</taxon>
        <taxon>lamiids</taxon>
        <taxon>Solanales</taxon>
        <taxon>Solanaceae</taxon>
        <taxon>Solanoideae</taxon>
        <taxon>Solaneae</taxon>
        <taxon>Solanum</taxon>
    </lineage>
</organism>
<reference evidence="7" key="2">
    <citation type="submission" date="2015-06" db="UniProtKB">
        <authorList>
            <consortium name="EnsemblPlants"/>
        </authorList>
    </citation>
    <scope>IDENTIFICATION</scope>
    <source>
        <strain evidence="7">DM1-3 516 R44</strain>
    </source>
</reference>
<evidence type="ECO:0000313" key="8">
    <source>
        <dbReference type="Proteomes" id="UP000011115"/>
    </source>
</evidence>
<dbReference type="InParanoid" id="M1ACW4"/>
<keyword evidence="3" id="KW-0175">Coiled coil</keyword>
<dbReference type="Gene3D" id="1.10.8.430">
    <property type="entry name" value="Helical domain of apoptotic protease-activating factors"/>
    <property type="match status" value="1"/>
</dbReference>
<dbReference type="SUPFAM" id="SSF52058">
    <property type="entry name" value="L domain-like"/>
    <property type="match status" value="1"/>
</dbReference>
<dbReference type="GO" id="GO:0005524">
    <property type="term" value="F:ATP binding"/>
    <property type="evidence" value="ECO:0007669"/>
    <property type="project" value="UniProtKB-KW"/>
</dbReference>
<feature type="domain" description="NB-ARC" evidence="5">
    <location>
        <begin position="32"/>
        <end position="105"/>
    </location>
</feature>
<dbReference type="eggNOG" id="ENOG502QQJE">
    <property type="taxonomic scope" value="Eukaryota"/>
</dbReference>
<dbReference type="InterPro" id="IPR042197">
    <property type="entry name" value="Apaf_helical"/>
</dbReference>